<reference evidence="2 3" key="1">
    <citation type="submission" date="2021-06" db="EMBL/GenBank/DDBJ databases">
        <title>A haploid diamondback moth (Plutella xylostella L.) genome assembly resolves 31 chromosomes and identifies a diamide resistance mutation.</title>
        <authorList>
            <person name="Ward C.M."/>
            <person name="Perry K.D."/>
            <person name="Baker G."/>
            <person name="Powis K."/>
            <person name="Heckel D.G."/>
            <person name="Baxter S.W."/>
        </authorList>
    </citation>
    <scope>NUCLEOTIDE SEQUENCE [LARGE SCALE GENOMIC DNA]</scope>
    <source>
        <strain evidence="2 3">LV</strain>
        <tissue evidence="2">Single pupa</tissue>
    </source>
</reference>
<feature type="region of interest" description="Disordered" evidence="1">
    <location>
        <begin position="1"/>
        <end position="22"/>
    </location>
</feature>
<accession>A0ABQ7QNA8</accession>
<protein>
    <submittedName>
        <fullName evidence="2">Uncharacterized protein</fullName>
    </submittedName>
</protein>
<proteinExistence type="predicted"/>
<evidence type="ECO:0000313" key="2">
    <source>
        <dbReference type="EMBL" id="KAG7306521.1"/>
    </source>
</evidence>
<gene>
    <name evidence="2" type="ORF">JYU34_009163</name>
</gene>
<comment type="caution">
    <text evidence="2">The sequence shown here is derived from an EMBL/GenBank/DDBJ whole genome shotgun (WGS) entry which is preliminary data.</text>
</comment>
<evidence type="ECO:0000256" key="1">
    <source>
        <dbReference type="SAM" id="MobiDB-lite"/>
    </source>
</evidence>
<name>A0ABQ7QNA8_PLUXY</name>
<keyword evidence="3" id="KW-1185">Reference proteome</keyword>
<evidence type="ECO:0000313" key="3">
    <source>
        <dbReference type="Proteomes" id="UP000823941"/>
    </source>
</evidence>
<dbReference type="Proteomes" id="UP000823941">
    <property type="component" value="Chromosome 12"/>
</dbReference>
<sequence>MDNPPPDDAHDPTSEVGSVRAESRTEDLWRLMFEQQTRNMKQLIEAIKGPSISSAICMPEYNPDTPDSDARAWSNTVDLILSEQPLQGAPLIIALTHLLNLGPNQRMSSATDVDSLDTSHQAVRTQLDQAMAQLDLPGPEGLAREVDLQ</sequence>
<organism evidence="2 3">
    <name type="scientific">Plutella xylostella</name>
    <name type="common">Diamondback moth</name>
    <name type="synonym">Plutella maculipennis</name>
    <dbReference type="NCBI Taxonomy" id="51655"/>
    <lineage>
        <taxon>Eukaryota</taxon>
        <taxon>Metazoa</taxon>
        <taxon>Ecdysozoa</taxon>
        <taxon>Arthropoda</taxon>
        <taxon>Hexapoda</taxon>
        <taxon>Insecta</taxon>
        <taxon>Pterygota</taxon>
        <taxon>Neoptera</taxon>
        <taxon>Endopterygota</taxon>
        <taxon>Lepidoptera</taxon>
        <taxon>Glossata</taxon>
        <taxon>Ditrysia</taxon>
        <taxon>Yponomeutoidea</taxon>
        <taxon>Plutellidae</taxon>
        <taxon>Plutella</taxon>
    </lineage>
</organism>
<dbReference type="EMBL" id="JAHIBW010000012">
    <property type="protein sequence ID" value="KAG7306521.1"/>
    <property type="molecule type" value="Genomic_DNA"/>
</dbReference>